<dbReference type="PROSITE" id="PS50191">
    <property type="entry name" value="CRAL_TRIO"/>
    <property type="match status" value="1"/>
</dbReference>
<feature type="non-terminal residue" evidence="3">
    <location>
        <position position="620"/>
    </location>
</feature>
<dbReference type="InterPro" id="IPR036273">
    <property type="entry name" value="CRAL/TRIO_N_dom_sf"/>
</dbReference>
<dbReference type="SUPFAM" id="SSF52087">
    <property type="entry name" value="CRAL/TRIO domain"/>
    <property type="match status" value="1"/>
</dbReference>
<sequence>MSDKVYEPIPPPTVCEADPRADLSDVQLAMYKEVLDHFSVPKYEIPGLEKGELIEAEKFWLSYECLLRYLRAVKWKCAAAAIQRLEATLKWRREYGIYEEPVSSSHVEPEAVTGKQVQFGYDVRGRPGLYLFPSRQNTDEPTRQIQFTVWNLERTIELMGPGVETLSLLINYGDKAKNPSLGVARTVLNILQDHYPERLGMALILNVPFLLNAFYRLINPFIDPVSREKMKFNPQLIKDGLFNGDMVMSEWWGGDCNFEYVHEKYWPALLNMCESRSKAWLEKWRVLGGTIGIKEWDYKGGATAQVVTLEEEMSEKVTETSATTTKPKATTPLRRSASASLPIRSTRTPTRGDIQTVFTLTTAERYLLSRLRLHPDLPPRAQALNESWWIPKWGQPGKEGEIFVFSNGSFVCWGLGEQDARRFAAEVIDCAPGLKVQPLKEAETEELEFVVDPIELGGANTRLQGDLIILGQMLPLSSVQSLPTNLPPMVFPEDTLLARYAYSQALSRSTALSALEVSLDEYLNSMAQLPQSLMKTGKPGMGRTALIKKLGELMKFRQGLNLNRENFSDVPDFYWAEPELERHFNSMTNALEVKERTTSVNDKITYAAEAQSVLRQLLTE</sequence>
<proteinExistence type="predicted"/>
<dbReference type="EMBL" id="JABCKI010005968">
    <property type="protein sequence ID" value="KAG5636163.1"/>
    <property type="molecule type" value="Genomic_DNA"/>
</dbReference>
<dbReference type="OrthoDB" id="75724at2759"/>
<dbReference type="Pfam" id="PF00650">
    <property type="entry name" value="CRAL_TRIO"/>
    <property type="match status" value="1"/>
</dbReference>
<evidence type="ECO:0000313" key="4">
    <source>
        <dbReference type="Proteomes" id="UP000717328"/>
    </source>
</evidence>
<dbReference type="SMART" id="SM00516">
    <property type="entry name" value="SEC14"/>
    <property type="match status" value="1"/>
</dbReference>
<organism evidence="3 4">
    <name type="scientific">Sphagnurus paluster</name>
    <dbReference type="NCBI Taxonomy" id="117069"/>
    <lineage>
        <taxon>Eukaryota</taxon>
        <taxon>Fungi</taxon>
        <taxon>Dikarya</taxon>
        <taxon>Basidiomycota</taxon>
        <taxon>Agaricomycotina</taxon>
        <taxon>Agaricomycetes</taxon>
        <taxon>Agaricomycetidae</taxon>
        <taxon>Agaricales</taxon>
        <taxon>Tricholomatineae</taxon>
        <taxon>Lyophyllaceae</taxon>
        <taxon>Sphagnurus</taxon>
    </lineage>
</organism>
<comment type="caution">
    <text evidence="3">The sequence shown here is derived from an EMBL/GenBank/DDBJ whole genome shotgun (WGS) entry which is preliminary data.</text>
</comment>
<dbReference type="CDD" id="cd00170">
    <property type="entry name" value="SEC14"/>
    <property type="match status" value="1"/>
</dbReference>
<dbReference type="Gene3D" id="3.40.525.10">
    <property type="entry name" value="CRAL-TRIO lipid binding domain"/>
    <property type="match status" value="1"/>
</dbReference>
<protein>
    <recommendedName>
        <fullName evidence="2">CRAL-TRIO domain-containing protein</fullName>
    </recommendedName>
</protein>
<evidence type="ECO:0000313" key="3">
    <source>
        <dbReference type="EMBL" id="KAG5636163.1"/>
    </source>
</evidence>
<feature type="domain" description="CRAL-TRIO" evidence="2">
    <location>
        <begin position="100"/>
        <end position="260"/>
    </location>
</feature>
<name>A0A9P7K457_9AGAR</name>
<feature type="region of interest" description="Disordered" evidence="1">
    <location>
        <begin position="315"/>
        <end position="340"/>
    </location>
</feature>
<dbReference type="GO" id="GO:0008526">
    <property type="term" value="F:phosphatidylinositol transfer activity"/>
    <property type="evidence" value="ECO:0007669"/>
    <property type="project" value="TreeGrafter"/>
</dbReference>
<dbReference type="InterPro" id="IPR036865">
    <property type="entry name" value="CRAL-TRIO_dom_sf"/>
</dbReference>
<evidence type="ECO:0000259" key="2">
    <source>
        <dbReference type="PROSITE" id="PS50191"/>
    </source>
</evidence>
<reference evidence="3" key="1">
    <citation type="submission" date="2021-02" db="EMBL/GenBank/DDBJ databases">
        <authorList>
            <person name="Nieuwenhuis M."/>
            <person name="Van De Peppel L.J.J."/>
        </authorList>
    </citation>
    <scope>NUCLEOTIDE SEQUENCE</scope>
    <source>
        <strain evidence="3">D49</strain>
    </source>
</reference>
<gene>
    <name evidence="3" type="ORF">H0H81_008944</name>
</gene>
<dbReference type="InterPro" id="IPR003734">
    <property type="entry name" value="DUF155"/>
</dbReference>
<dbReference type="Pfam" id="PF02582">
    <property type="entry name" value="DUF155"/>
    <property type="match status" value="1"/>
</dbReference>
<dbReference type="Proteomes" id="UP000717328">
    <property type="component" value="Unassembled WGS sequence"/>
</dbReference>
<evidence type="ECO:0000256" key="1">
    <source>
        <dbReference type="SAM" id="MobiDB-lite"/>
    </source>
</evidence>
<dbReference type="PANTHER" id="PTHR45824:SF29">
    <property type="entry name" value="GH16843P"/>
    <property type="match status" value="1"/>
</dbReference>
<accession>A0A9P7K457</accession>
<dbReference type="SUPFAM" id="SSF46938">
    <property type="entry name" value="CRAL/TRIO N-terminal domain"/>
    <property type="match status" value="1"/>
</dbReference>
<feature type="compositionally biased region" description="Low complexity" evidence="1">
    <location>
        <begin position="319"/>
        <end position="332"/>
    </location>
</feature>
<dbReference type="InterPro" id="IPR011074">
    <property type="entry name" value="CRAL/TRIO_N_dom"/>
</dbReference>
<reference evidence="3" key="2">
    <citation type="submission" date="2021-10" db="EMBL/GenBank/DDBJ databases">
        <title>Phylogenomics reveals ancestral predisposition of the termite-cultivated fungus Termitomyces towards a domesticated lifestyle.</title>
        <authorList>
            <person name="Auxier B."/>
            <person name="Grum-Grzhimaylo A."/>
            <person name="Cardenas M.E."/>
            <person name="Lodge J.D."/>
            <person name="Laessoe T."/>
            <person name="Pedersen O."/>
            <person name="Smith M.E."/>
            <person name="Kuyper T.W."/>
            <person name="Franco-Molano E.A."/>
            <person name="Baroni T.J."/>
            <person name="Aanen D.K."/>
        </authorList>
    </citation>
    <scope>NUCLEOTIDE SEQUENCE</scope>
    <source>
        <strain evidence="3">D49</strain>
    </source>
</reference>
<dbReference type="PANTHER" id="PTHR45824">
    <property type="entry name" value="GH16843P"/>
    <property type="match status" value="1"/>
</dbReference>
<dbReference type="InterPro" id="IPR052578">
    <property type="entry name" value="PI_Transfer_CRAL-TRIO"/>
</dbReference>
<dbReference type="InterPro" id="IPR001251">
    <property type="entry name" value="CRAL-TRIO_dom"/>
</dbReference>
<keyword evidence="4" id="KW-1185">Reference proteome</keyword>
<dbReference type="AlphaFoldDB" id="A0A9P7K457"/>
<dbReference type="Pfam" id="PF03765">
    <property type="entry name" value="CRAL_TRIO_N"/>
    <property type="match status" value="1"/>
</dbReference>